<dbReference type="EMBL" id="FXYF01000031">
    <property type="protein sequence ID" value="SMX50861.1"/>
    <property type="molecule type" value="Genomic_DNA"/>
</dbReference>
<evidence type="ECO:0000259" key="1">
    <source>
        <dbReference type="PROSITE" id="PS51186"/>
    </source>
</evidence>
<proteinExistence type="predicted"/>
<evidence type="ECO:0000313" key="2">
    <source>
        <dbReference type="EMBL" id="SMX50861.1"/>
    </source>
</evidence>
<feature type="domain" description="N-acetyltransferase" evidence="1">
    <location>
        <begin position="21"/>
        <end position="191"/>
    </location>
</feature>
<dbReference type="OrthoDB" id="8894819at2"/>
<name>A0A238L7N9_9RHOB</name>
<protein>
    <recommendedName>
        <fullName evidence="1">N-acetyltransferase domain-containing protein</fullName>
    </recommendedName>
</protein>
<dbReference type="SUPFAM" id="SSF55729">
    <property type="entry name" value="Acyl-CoA N-acyltransferases (Nat)"/>
    <property type="match status" value="1"/>
</dbReference>
<dbReference type="GO" id="GO:0016747">
    <property type="term" value="F:acyltransferase activity, transferring groups other than amino-acyl groups"/>
    <property type="evidence" value="ECO:0007669"/>
    <property type="project" value="InterPro"/>
</dbReference>
<dbReference type="Gene3D" id="3.40.630.30">
    <property type="match status" value="1"/>
</dbReference>
<dbReference type="InterPro" id="IPR000182">
    <property type="entry name" value="GNAT_dom"/>
</dbReference>
<dbReference type="RefSeq" id="WP_094023770.1">
    <property type="nucleotide sequence ID" value="NZ_FXYF01000031.1"/>
</dbReference>
<keyword evidence="3" id="KW-1185">Reference proteome</keyword>
<gene>
    <name evidence="2" type="ORF">MAA8898_05063</name>
</gene>
<sequence length="191" mass="20663">MSASDPVITAVGPDDLADLAILFDSAGVTQGCWCMWWRVPARVFDAMTQPERRATFEAQAMDHPPGLLARIDGCPAGWVQVTPRADLPRFNASRAGKAAKDTDLDRDWAMTCFFIHKDFRGQGLMEALGRAACVFAVQNGAAAVEAAAHVPSGDKLQWSDGYTGLAPVLSRVGFLPVGAQSGRRQRMRWTA</sequence>
<accession>A0A238L7N9</accession>
<dbReference type="Proteomes" id="UP000207598">
    <property type="component" value="Unassembled WGS sequence"/>
</dbReference>
<dbReference type="CDD" id="cd04301">
    <property type="entry name" value="NAT_SF"/>
    <property type="match status" value="1"/>
</dbReference>
<organism evidence="2 3">
    <name type="scientific">Maliponia aquimaris</name>
    <dbReference type="NCBI Taxonomy" id="1673631"/>
    <lineage>
        <taxon>Bacteria</taxon>
        <taxon>Pseudomonadati</taxon>
        <taxon>Pseudomonadota</taxon>
        <taxon>Alphaproteobacteria</taxon>
        <taxon>Rhodobacterales</taxon>
        <taxon>Paracoccaceae</taxon>
        <taxon>Maliponia</taxon>
    </lineage>
</organism>
<evidence type="ECO:0000313" key="3">
    <source>
        <dbReference type="Proteomes" id="UP000207598"/>
    </source>
</evidence>
<dbReference type="Pfam" id="PF00583">
    <property type="entry name" value="Acetyltransf_1"/>
    <property type="match status" value="1"/>
</dbReference>
<dbReference type="InterPro" id="IPR016181">
    <property type="entry name" value="Acyl_CoA_acyltransferase"/>
</dbReference>
<dbReference type="PROSITE" id="PS51186">
    <property type="entry name" value="GNAT"/>
    <property type="match status" value="1"/>
</dbReference>
<dbReference type="AlphaFoldDB" id="A0A238L7N9"/>
<reference evidence="2 3" key="1">
    <citation type="submission" date="2017-05" db="EMBL/GenBank/DDBJ databases">
        <authorList>
            <person name="Song R."/>
            <person name="Chenine A.L."/>
            <person name="Ruprecht R.M."/>
        </authorList>
    </citation>
    <scope>NUCLEOTIDE SEQUENCE [LARGE SCALE GENOMIC DNA]</scope>
    <source>
        <strain evidence="2 3">CECT 8898</strain>
    </source>
</reference>